<gene>
    <name evidence="2" type="ORF">AMK68_02030</name>
</gene>
<protein>
    <submittedName>
        <fullName evidence="2">Uncharacterized protein</fullName>
    </submittedName>
</protein>
<reference evidence="2 3" key="1">
    <citation type="journal article" date="2015" name="Microbiome">
        <title>Genomic resolution of linkages in carbon, nitrogen, and sulfur cycling among widespread estuary sediment bacteria.</title>
        <authorList>
            <person name="Baker B.J."/>
            <person name="Lazar C.S."/>
            <person name="Teske A.P."/>
            <person name="Dick G.J."/>
        </authorList>
    </citation>
    <scope>NUCLEOTIDE SEQUENCE [LARGE SCALE GENOMIC DNA]</scope>
    <source>
        <strain evidence="2">DG_56</strain>
    </source>
</reference>
<dbReference type="AlphaFoldDB" id="A0A0S7XP95"/>
<organism evidence="2 3">
    <name type="scientific">candidate division KD3-62 bacterium DG_56</name>
    <dbReference type="NCBI Taxonomy" id="1704032"/>
    <lineage>
        <taxon>Bacteria</taxon>
        <taxon>candidate division KD3-62</taxon>
    </lineage>
</organism>
<evidence type="ECO:0000313" key="3">
    <source>
        <dbReference type="Proteomes" id="UP000052020"/>
    </source>
</evidence>
<name>A0A0S7XP95_9BACT</name>
<evidence type="ECO:0000256" key="1">
    <source>
        <dbReference type="SAM" id="MobiDB-lite"/>
    </source>
</evidence>
<dbReference type="Proteomes" id="UP000052020">
    <property type="component" value="Unassembled WGS sequence"/>
</dbReference>
<comment type="caution">
    <text evidence="2">The sequence shown here is derived from an EMBL/GenBank/DDBJ whole genome shotgun (WGS) entry which is preliminary data.</text>
</comment>
<evidence type="ECO:0000313" key="2">
    <source>
        <dbReference type="EMBL" id="KPJ64234.1"/>
    </source>
</evidence>
<feature type="region of interest" description="Disordered" evidence="1">
    <location>
        <begin position="1"/>
        <end position="37"/>
    </location>
</feature>
<sequence length="197" mass="21168">MPSAGGCWTDFDDTAWGQPQVIGRPPQEPWGSAPNHPDLLPALRARVESLRWLTPPKPAGNCSVAFDLVPETTIPVAGPIGLRFLRRDEVWWTFIPDEDAAAAAALAQGKRATIAIRQFHIPNFAFLGESPVEVVMPGVEVTGEASVTIGEAPPEPVVPNVTVERLTAEQGAEGLRVAGVVRADVAFPRDEKIVVRL</sequence>
<feature type="non-terminal residue" evidence="2">
    <location>
        <position position="197"/>
    </location>
</feature>
<proteinExistence type="predicted"/>
<accession>A0A0S7XP95</accession>
<dbReference type="EMBL" id="LIZY01000035">
    <property type="protein sequence ID" value="KPJ64234.1"/>
    <property type="molecule type" value="Genomic_DNA"/>
</dbReference>